<dbReference type="PIRSF" id="PIRSF023956">
    <property type="entry name" value="Thiopurine_S-methyltransferase"/>
    <property type="match status" value="1"/>
</dbReference>
<dbReference type="GO" id="GO:0032259">
    <property type="term" value="P:methylation"/>
    <property type="evidence" value="ECO:0007669"/>
    <property type="project" value="UniProtKB-KW"/>
</dbReference>
<feature type="binding site" evidence="9">
    <location>
        <position position="45"/>
    </location>
    <ligand>
        <name>S-adenosyl-L-methionine</name>
        <dbReference type="ChEBI" id="CHEBI:59789"/>
    </ligand>
</feature>
<dbReference type="GO" id="GO:0005737">
    <property type="term" value="C:cytoplasm"/>
    <property type="evidence" value="ECO:0007669"/>
    <property type="project" value="UniProtKB-SubCell"/>
</dbReference>
<dbReference type="EMBL" id="CP027657">
    <property type="protein sequence ID" value="AVO55691.1"/>
    <property type="molecule type" value="Genomic_DNA"/>
</dbReference>
<dbReference type="PROSITE" id="PS51585">
    <property type="entry name" value="SAM_MT_TPMT"/>
    <property type="match status" value="1"/>
</dbReference>
<feature type="binding site" evidence="9">
    <location>
        <position position="66"/>
    </location>
    <ligand>
        <name>S-adenosyl-L-methionine</name>
        <dbReference type="ChEBI" id="CHEBI:59789"/>
    </ligand>
</feature>
<keyword evidence="7 9" id="KW-0808">Transferase</keyword>
<accession>A0A2R3QV61</accession>
<dbReference type="PANTHER" id="PTHR10259">
    <property type="entry name" value="THIOPURINE S-METHYLTRANSFERASE"/>
    <property type="match status" value="1"/>
</dbReference>
<keyword evidence="5 9" id="KW-0963">Cytoplasm</keyword>
<keyword evidence="8 9" id="KW-0949">S-adenosyl-L-methionine</keyword>
<organism evidence="10 11">
    <name type="scientific">Ectopseudomonas mendocina</name>
    <name type="common">Pseudomonas mendocina</name>
    <dbReference type="NCBI Taxonomy" id="300"/>
    <lineage>
        <taxon>Bacteria</taxon>
        <taxon>Pseudomonadati</taxon>
        <taxon>Pseudomonadota</taxon>
        <taxon>Gammaproteobacteria</taxon>
        <taxon>Pseudomonadales</taxon>
        <taxon>Pseudomonadaceae</taxon>
        <taxon>Ectopseudomonas</taxon>
    </lineage>
</organism>
<dbReference type="FunFam" id="3.40.50.150:FF:000101">
    <property type="entry name" value="Thiopurine S-methyltransferase"/>
    <property type="match status" value="1"/>
</dbReference>
<dbReference type="NCBIfam" id="TIGR03840">
    <property type="entry name" value="TMPT_Se_Te"/>
    <property type="match status" value="1"/>
</dbReference>
<dbReference type="HAMAP" id="MF_00812">
    <property type="entry name" value="Thiopur_methtran"/>
    <property type="match status" value="1"/>
</dbReference>
<dbReference type="InterPro" id="IPR022474">
    <property type="entry name" value="Thiopur_S-MeTfrase_Se/Te_detox"/>
</dbReference>
<dbReference type="NCBIfam" id="NF009732">
    <property type="entry name" value="PRK13255.1"/>
    <property type="match status" value="1"/>
</dbReference>
<reference evidence="10 11" key="1">
    <citation type="submission" date="2018-03" db="EMBL/GenBank/DDBJ databases">
        <title>Complete genome sequence and methylome analysis of Pseudomonas mendocina NEB 698.</title>
        <authorList>
            <person name="Morgan R.D."/>
        </authorList>
    </citation>
    <scope>NUCLEOTIDE SEQUENCE [LARGE SCALE GENOMIC DNA]</scope>
    <source>
        <strain evidence="10 11">NEB698</strain>
    </source>
</reference>
<dbReference type="PANTHER" id="PTHR10259:SF11">
    <property type="entry name" value="THIOPURINE S-METHYLTRANSFERASE"/>
    <property type="match status" value="1"/>
</dbReference>
<evidence type="ECO:0000313" key="11">
    <source>
        <dbReference type="Proteomes" id="UP000238327"/>
    </source>
</evidence>
<evidence type="ECO:0000256" key="7">
    <source>
        <dbReference type="ARBA" id="ARBA00022679"/>
    </source>
</evidence>
<gene>
    <name evidence="9" type="primary">tpm</name>
    <name evidence="10" type="ORF">C7A17_24040</name>
</gene>
<evidence type="ECO:0000256" key="5">
    <source>
        <dbReference type="ARBA" id="ARBA00022490"/>
    </source>
</evidence>
<evidence type="ECO:0000313" key="10">
    <source>
        <dbReference type="EMBL" id="AVO55691.1"/>
    </source>
</evidence>
<evidence type="ECO:0000256" key="2">
    <source>
        <dbReference type="ARBA" id="ARBA00004496"/>
    </source>
</evidence>
<comment type="catalytic activity">
    <reaction evidence="1 9">
        <text>S-adenosyl-L-methionine + a thiopurine = S-adenosyl-L-homocysteine + a thiopurine S-methylether.</text>
        <dbReference type="EC" id="2.1.1.67"/>
    </reaction>
</comment>
<dbReference type="RefSeq" id="WP_106741446.1">
    <property type="nucleotide sequence ID" value="NZ_CP027657.1"/>
</dbReference>
<dbReference type="Proteomes" id="UP000238327">
    <property type="component" value="Chromosome"/>
</dbReference>
<proteinExistence type="inferred from homology"/>
<evidence type="ECO:0000256" key="4">
    <source>
        <dbReference type="ARBA" id="ARBA00011905"/>
    </source>
</evidence>
<dbReference type="OrthoDB" id="9778208at2"/>
<keyword evidence="6 9" id="KW-0489">Methyltransferase</keyword>
<dbReference type="GO" id="GO:0010038">
    <property type="term" value="P:response to metal ion"/>
    <property type="evidence" value="ECO:0007669"/>
    <property type="project" value="InterPro"/>
</dbReference>
<evidence type="ECO:0000256" key="1">
    <source>
        <dbReference type="ARBA" id="ARBA00000903"/>
    </source>
</evidence>
<dbReference type="InterPro" id="IPR008854">
    <property type="entry name" value="TPMT"/>
</dbReference>
<sequence length="218" mass="24833">MHEAFWQERWARSQIGFHQEKVNGYLRRHWSALGLPNDAAVLVPLCGKSLDLAWLAEQGHAVIGVELAERAVQDFFAERDVQPHVSQQGAFKVYQAGALWILCGDFFALSREDVAGCQAFYDRAALIALPPEMRERYAAHLQAILPETCQGLLVTLVYDQQRMDGPPFSVEDAEVEQRFTPGWMLREVERKDVLSGNPRFIENQLEAVEEVVFHLARR</sequence>
<evidence type="ECO:0000256" key="3">
    <source>
        <dbReference type="ARBA" id="ARBA00008145"/>
    </source>
</evidence>
<dbReference type="GO" id="GO:0008119">
    <property type="term" value="F:thiopurine S-methyltransferase activity"/>
    <property type="evidence" value="ECO:0007669"/>
    <property type="project" value="UniProtKB-UniRule"/>
</dbReference>
<dbReference type="AlphaFoldDB" id="A0A2R3QV61"/>
<evidence type="ECO:0000256" key="8">
    <source>
        <dbReference type="ARBA" id="ARBA00022691"/>
    </source>
</evidence>
<dbReference type="SUPFAM" id="SSF53335">
    <property type="entry name" value="S-adenosyl-L-methionine-dependent methyltransferases"/>
    <property type="match status" value="1"/>
</dbReference>
<feature type="binding site" evidence="9">
    <location>
        <position position="10"/>
    </location>
    <ligand>
        <name>S-adenosyl-L-methionine</name>
        <dbReference type="ChEBI" id="CHEBI:59789"/>
    </ligand>
</feature>
<dbReference type="InterPro" id="IPR029063">
    <property type="entry name" value="SAM-dependent_MTases_sf"/>
</dbReference>
<protein>
    <recommendedName>
        <fullName evidence="4 9">Thiopurine S-methyltransferase</fullName>
        <ecNumber evidence="4 9">2.1.1.67</ecNumber>
    </recommendedName>
    <alternativeName>
        <fullName evidence="9">Thiopurine methyltransferase</fullName>
    </alternativeName>
</protein>
<dbReference type="Pfam" id="PF05724">
    <property type="entry name" value="TPMT"/>
    <property type="match status" value="1"/>
</dbReference>
<dbReference type="InterPro" id="IPR025835">
    <property type="entry name" value="Thiopurine_S-MeTrfase"/>
</dbReference>
<comment type="subcellular location">
    <subcellularLocation>
        <location evidence="2 9">Cytoplasm</location>
    </subcellularLocation>
</comment>
<comment type="similarity">
    <text evidence="3 9">Belongs to the class I-like SAM-binding methyltransferase superfamily. TPMT family.</text>
</comment>
<name>A0A2R3QV61_ECTME</name>
<dbReference type="STRING" id="1001585.MDS_2238"/>
<feature type="binding site" evidence="9">
    <location>
        <position position="123"/>
    </location>
    <ligand>
        <name>S-adenosyl-L-methionine</name>
        <dbReference type="ChEBI" id="CHEBI:59789"/>
    </ligand>
</feature>
<evidence type="ECO:0000256" key="9">
    <source>
        <dbReference type="HAMAP-Rule" id="MF_00812"/>
    </source>
</evidence>
<dbReference type="EC" id="2.1.1.67" evidence="4 9"/>
<dbReference type="Gene3D" id="3.40.50.150">
    <property type="entry name" value="Vaccinia Virus protein VP39"/>
    <property type="match status" value="1"/>
</dbReference>
<evidence type="ECO:0000256" key="6">
    <source>
        <dbReference type="ARBA" id="ARBA00022603"/>
    </source>
</evidence>